<proteinExistence type="predicted"/>
<evidence type="ECO:0000313" key="1">
    <source>
        <dbReference type="EMBL" id="RSX50867.1"/>
    </source>
</evidence>
<sequence>MTKVMTEGGIDYLCGRAFPPSVTLCVPAPSLGGSTQMRKDVYLASMSTMWYCSAISLRFFGSP</sequence>
<evidence type="ECO:0000313" key="2">
    <source>
        <dbReference type="Proteomes" id="UP000288607"/>
    </source>
</evidence>
<name>A0A430FDG8_9BIFI</name>
<reference evidence="1 2" key="1">
    <citation type="submission" date="2018-09" db="EMBL/GenBank/DDBJ databases">
        <title>Characterization of the phylogenetic diversity of five novel species belonging to the genus Bifidobacterium.</title>
        <authorList>
            <person name="Lugli G.A."/>
            <person name="Duranti S."/>
            <person name="Milani C."/>
        </authorList>
    </citation>
    <scope>NUCLEOTIDE SEQUENCE [LARGE SCALE GENOMIC DNA]</scope>
    <source>
        <strain evidence="1 2">2028B</strain>
    </source>
</reference>
<dbReference type="EMBL" id="QXGJ01000005">
    <property type="protein sequence ID" value="RSX50867.1"/>
    <property type="molecule type" value="Genomic_DNA"/>
</dbReference>
<dbReference type="AlphaFoldDB" id="A0A430FDG8"/>
<gene>
    <name evidence="1" type="ORF">D2E23_1158</name>
</gene>
<protein>
    <submittedName>
        <fullName evidence="1">Uncharacterized protein</fullName>
    </submittedName>
</protein>
<accession>A0A430FDG8</accession>
<dbReference type="Proteomes" id="UP000288607">
    <property type="component" value="Unassembled WGS sequence"/>
</dbReference>
<comment type="caution">
    <text evidence="1">The sequence shown here is derived from an EMBL/GenBank/DDBJ whole genome shotgun (WGS) entry which is preliminary data.</text>
</comment>
<organism evidence="1 2">
    <name type="scientific">Bifidobacterium callimiconis</name>
    <dbReference type="NCBI Taxonomy" id="2306973"/>
    <lineage>
        <taxon>Bacteria</taxon>
        <taxon>Bacillati</taxon>
        <taxon>Actinomycetota</taxon>
        <taxon>Actinomycetes</taxon>
        <taxon>Bifidobacteriales</taxon>
        <taxon>Bifidobacteriaceae</taxon>
        <taxon>Bifidobacterium</taxon>
    </lineage>
</organism>
<keyword evidence="2" id="KW-1185">Reference proteome</keyword>